<dbReference type="EMBL" id="FXTI01000003">
    <property type="protein sequence ID" value="SMO54585.1"/>
    <property type="molecule type" value="Genomic_DNA"/>
</dbReference>
<accession>A0A521C5F5</accession>
<proteinExistence type="predicted"/>
<dbReference type="Proteomes" id="UP000315636">
    <property type="component" value="Unassembled WGS sequence"/>
</dbReference>
<evidence type="ECO:0008006" key="3">
    <source>
        <dbReference type="Google" id="ProtNLM"/>
    </source>
</evidence>
<name>A0A521C5F5_9BACL</name>
<dbReference type="AlphaFoldDB" id="A0A521C5F5"/>
<evidence type="ECO:0000313" key="2">
    <source>
        <dbReference type="Proteomes" id="UP000315636"/>
    </source>
</evidence>
<evidence type="ECO:0000313" key="1">
    <source>
        <dbReference type="EMBL" id="SMO54585.1"/>
    </source>
</evidence>
<keyword evidence="2" id="KW-1185">Reference proteome</keyword>
<reference evidence="1 2" key="1">
    <citation type="submission" date="2017-05" db="EMBL/GenBank/DDBJ databases">
        <authorList>
            <person name="Varghese N."/>
            <person name="Submissions S."/>
        </authorList>
    </citation>
    <scope>NUCLEOTIDE SEQUENCE [LARGE SCALE GENOMIC DNA]</scope>
    <source>
        <strain evidence="1 2">DSM 45474</strain>
    </source>
</reference>
<sequence>MMGRPATVTPLSIRRRKIYIALEDLDFIWDEDEIPDIERMWNQGFSLWDIAHACERDELEVLLLIMDRERQGSISPRKNGLFRGEEKQT</sequence>
<protein>
    <recommendedName>
        <fullName evidence="3">Helix-turn-helix domain containing protein</fullName>
    </recommendedName>
</protein>
<organism evidence="1 2">
    <name type="scientific">Melghirimyces algeriensis</name>
    <dbReference type="NCBI Taxonomy" id="910412"/>
    <lineage>
        <taxon>Bacteria</taxon>
        <taxon>Bacillati</taxon>
        <taxon>Bacillota</taxon>
        <taxon>Bacilli</taxon>
        <taxon>Bacillales</taxon>
        <taxon>Thermoactinomycetaceae</taxon>
        <taxon>Melghirimyces</taxon>
    </lineage>
</organism>
<gene>
    <name evidence="1" type="ORF">SAMN06264849_103134</name>
</gene>